<organism evidence="3 4">
    <name type="scientific">Litorivivens lipolytica</name>
    <dbReference type="NCBI Taxonomy" id="1524264"/>
    <lineage>
        <taxon>Bacteria</taxon>
        <taxon>Pseudomonadati</taxon>
        <taxon>Pseudomonadota</taxon>
        <taxon>Gammaproteobacteria</taxon>
        <taxon>Litorivivens</taxon>
    </lineage>
</organism>
<dbReference type="InterPro" id="IPR050425">
    <property type="entry name" value="NAD(P)_dehydrat-like"/>
</dbReference>
<dbReference type="PANTHER" id="PTHR10366:SF852">
    <property type="entry name" value="CINNAMOYL-COA REDUCTASE CAD2"/>
    <property type="match status" value="1"/>
</dbReference>
<dbReference type="SUPFAM" id="SSF51735">
    <property type="entry name" value="NAD(P)-binding Rossmann-fold domains"/>
    <property type="match status" value="1"/>
</dbReference>
<dbReference type="Proteomes" id="UP000537130">
    <property type="component" value="Unassembled WGS sequence"/>
</dbReference>
<name>A0A7W4Z465_9GAMM</name>
<keyword evidence="4" id="KW-1185">Reference proteome</keyword>
<evidence type="ECO:0000256" key="1">
    <source>
        <dbReference type="ARBA" id="ARBA00023002"/>
    </source>
</evidence>
<dbReference type="RefSeq" id="WP_183408511.1">
    <property type="nucleotide sequence ID" value="NZ_JACHWY010000001.1"/>
</dbReference>
<sequence>MAEHVLVTGANGYVASWVVKAFLEAGHHVRATVRNPDDRQKVGHLRALADSSAGSLTFYKADLFDATAFDEPMQGCSIVVHTASPFTTKVSNPQRDLIDPALQGTRNVLNAVERTPSVTRVVLTSSCAAIFSDNIECANAPEAGLNESHWNTSSSLEHNPYHYSKTLAEQAAWEMAEPQSRWRLVVLNPALVMGPGLNPNATSESFAIMGQLARGELRFGAPGIGAVVVDVRDLAEAHLRAATLPDMHGRYVISGSNTTILEISQSLEGEFGDRVKLPKRELPKWLVWLLAPAVGQTRKFISRNVGYRCAVDNTRSREALGMSYRSLNETTCDFFRQLLSPCDSAPDGQREGLLLPETAGVNQQADQ</sequence>
<evidence type="ECO:0000313" key="4">
    <source>
        <dbReference type="Proteomes" id="UP000537130"/>
    </source>
</evidence>
<feature type="domain" description="NAD-dependent epimerase/dehydratase" evidence="2">
    <location>
        <begin position="5"/>
        <end position="247"/>
    </location>
</feature>
<dbReference type="EMBL" id="JACHWY010000001">
    <property type="protein sequence ID" value="MBB3045783.1"/>
    <property type="molecule type" value="Genomic_DNA"/>
</dbReference>
<proteinExistence type="predicted"/>
<keyword evidence="1 3" id="KW-0560">Oxidoreductase</keyword>
<comment type="caution">
    <text evidence="3">The sequence shown here is derived from an EMBL/GenBank/DDBJ whole genome shotgun (WGS) entry which is preliminary data.</text>
</comment>
<evidence type="ECO:0000259" key="2">
    <source>
        <dbReference type="Pfam" id="PF01370"/>
    </source>
</evidence>
<accession>A0A7W4Z465</accession>
<evidence type="ECO:0000313" key="3">
    <source>
        <dbReference type="EMBL" id="MBB3045783.1"/>
    </source>
</evidence>
<dbReference type="CDD" id="cd05227">
    <property type="entry name" value="AR_SDR_e"/>
    <property type="match status" value="1"/>
</dbReference>
<dbReference type="InterPro" id="IPR001509">
    <property type="entry name" value="Epimerase_deHydtase"/>
</dbReference>
<dbReference type="Gene3D" id="3.40.50.720">
    <property type="entry name" value="NAD(P)-binding Rossmann-like Domain"/>
    <property type="match status" value="1"/>
</dbReference>
<gene>
    <name evidence="3" type="ORF">FHR99_000019</name>
</gene>
<dbReference type="GO" id="GO:0045552">
    <property type="term" value="F:dihydroflavanol 4-reductase activity"/>
    <property type="evidence" value="ECO:0007669"/>
    <property type="project" value="UniProtKB-EC"/>
</dbReference>
<dbReference type="PANTHER" id="PTHR10366">
    <property type="entry name" value="NAD DEPENDENT EPIMERASE/DEHYDRATASE"/>
    <property type="match status" value="1"/>
</dbReference>
<protein>
    <submittedName>
        <fullName evidence="3">Dihydroflavonol-4-reductase</fullName>
        <ecNumber evidence="3">1.1.1.219</ecNumber>
    </submittedName>
</protein>
<dbReference type="Pfam" id="PF01370">
    <property type="entry name" value="Epimerase"/>
    <property type="match status" value="1"/>
</dbReference>
<dbReference type="EC" id="1.1.1.219" evidence="3"/>
<reference evidence="3 4" key="1">
    <citation type="submission" date="2020-08" db="EMBL/GenBank/DDBJ databases">
        <title>Genomic Encyclopedia of Type Strains, Phase III (KMG-III): the genomes of soil and plant-associated and newly described type strains.</title>
        <authorList>
            <person name="Whitman W."/>
        </authorList>
    </citation>
    <scope>NUCLEOTIDE SEQUENCE [LARGE SCALE GENOMIC DNA]</scope>
    <source>
        <strain evidence="3 4">CECT 8654</strain>
    </source>
</reference>
<dbReference type="InterPro" id="IPR036291">
    <property type="entry name" value="NAD(P)-bd_dom_sf"/>
</dbReference>
<dbReference type="AlphaFoldDB" id="A0A7W4Z465"/>
<dbReference type="FunFam" id="3.40.50.720:FF:000336">
    <property type="entry name" value="Aldehyde reductase"/>
    <property type="match status" value="1"/>
</dbReference>